<evidence type="ECO:0000313" key="3">
    <source>
        <dbReference type="Proteomes" id="UP000294489"/>
    </source>
</evidence>
<evidence type="ECO:0008006" key="4">
    <source>
        <dbReference type="Google" id="ProtNLM"/>
    </source>
</evidence>
<sequence length="224" mass="24349">MTRMASRLSRSKKDALQVVHPHAAAIDVGSRFYVVAIPPDQDALPVRTFNTFTGDLCLLADWLGEKQVTIVAMESTGVYCIPVYELIEECRFDVILANARDAKTSLAERPTSTMPSGYNACMPTDCYAAVSAPLRNWRACVLPFASVSTCWPTPLPISSICRSADRDEPSAPSCRDEYYRCDGHAHSAGHCRGAASPDAPSRVPRTTMQGQLGNDSPGPERTLP</sequence>
<accession>A0A4V3GSD8</accession>
<dbReference type="PANTHER" id="PTHR33055">
    <property type="entry name" value="TRANSPOSASE FOR INSERTION SEQUENCE ELEMENT IS1111A"/>
    <property type="match status" value="1"/>
</dbReference>
<name>A0A4V3GSD8_9GAMM</name>
<protein>
    <recommendedName>
        <fullName evidence="4">Transposase</fullName>
    </recommendedName>
</protein>
<dbReference type="InterPro" id="IPR047650">
    <property type="entry name" value="Transpos_IS110"/>
</dbReference>
<evidence type="ECO:0000313" key="2">
    <source>
        <dbReference type="EMBL" id="TDX22493.1"/>
    </source>
</evidence>
<dbReference type="PANTHER" id="PTHR33055:SF13">
    <property type="entry name" value="TRANSPOSASE"/>
    <property type="match status" value="1"/>
</dbReference>
<feature type="compositionally biased region" description="Polar residues" evidence="1">
    <location>
        <begin position="204"/>
        <end position="214"/>
    </location>
</feature>
<dbReference type="Proteomes" id="UP000294489">
    <property type="component" value="Unassembled WGS sequence"/>
</dbReference>
<gene>
    <name evidence="2" type="ORF">DFO67_12926</name>
</gene>
<dbReference type="EMBL" id="SOEC01000029">
    <property type="protein sequence ID" value="TDX22493.1"/>
    <property type="molecule type" value="Genomic_DNA"/>
</dbReference>
<dbReference type="AlphaFoldDB" id="A0A4V3GSD8"/>
<organism evidence="2 3">
    <name type="scientific">Modicisalibacter xianhensis</name>
    <dbReference type="NCBI Taxonomy" id="442341"/>
    <lineage>
        <taxon>Bacteria</taxon>
        <taxon>Pseudomonadati</taxon>
        <taxon>Pseudomonadota</taxon>
        <taxon>Gammaproteobacteria</taxon>
        <taxon>Oceanospirillales</taxon>
        <taxon>Halomonadaceae</taxon>
        <taxon>Modicisalibacter</taxon>
    </lineage>
</organism>
<feature type="region of interest" description="Disordered" evidence="1">
    <location>
        <begin position="187"/>
        <end position="224"/>
    </location>
</feature>
<proteinExistence type="predicted"/>
<comment type="caution">
    <text evidence="2">The sequence shown here is derived from an EMBL/GenBank/DDBJ whole genome shotgun (WGS) entry which is preliminary data.</text>
</comment>
<evidence type="ECO:0000256" key="1">
    <source>
        <dbReference type="SAM" id="MobiDB-lite"/>
    </source>
</evidence>
<reference evidence="2 3" key="1">
    <citation type="submission" date="2019-03" db="EMBL/GenBank/DDBJ databases">
        <title>Freshwater and sediment microbial communities from various areas in North America, analyzing microbe dynamics in response to fracking.</title>
        <authorList>
            <person name="Lamendella R."/>
        </authorList>
    </citation>
    <scope>NUCLEOTIDE SEQUENCE [LARGE SCALE GENOMIC DNA]</scope>
    <source>
        <strain evidence="2 3">6_TX</strain>
    </source>
</reference>